<sequence>MSREFKYIVRLHGTSLDGAKPLPYALCDLKGLGVRVAKGIVDGLGLDPGMRLGNLSDSEIKRLEDALEDPAGRGLPPWMLNRRKDPQTGEDLHMLTSDLTLREKEDIDLMREIRSWKGERHGRGLKVRGQRTKTTARKGRSIGVSRRQQV</sequence>
<dbReference type="GO" id="GO:0015935">
    <property type="term" value="C:small ribosomal subunit"/>
    <property type="evidence" value="ECO:0007669"/>
    <property type="project" value="TreeGrafter"/>
</dbReference>
<evidence type="ECO:0000256" key="7">
    <source>
        <dbReference type="RuleBase" id="RU003830"/>
    </source>
</evidence>
<evidence type="ECO:0000256" key="1">
    <source>
        <dbReference type="ARBA" id="ARBA00008080"/>
    </source>
</evidence>
<dbReference type="GO" id="GO:0005829">
    <property type="term" value="C:cytosol"/>
    <property type="evidence" value="ECO:0007669"/>
    <property type="project" value="TreeGrafter"/>
</dbReference>
<keyword evidence="4 6" id="KW-0689">Ribosomal protein</keyword>
<dbReference type="InterPro" id="IPR010979">
    <property type="entry name" value="Ribosomal_uS13-like_H2TH"/>
</dbReference>
<dbReference type="Proteomes" id="UP000037210">
    <property type="component" value="Unassembled WGS sequence"/>
</dbReference>
<dbReference type="Pfam" id="PF00416">
    <property type="entry name" value="Ribosomal_S13"/>
    <property type="match status" value="1"/>
</dbReference>
<dbReference type="InterPro" id="IPR018269">
    <property type="entry name" value="Ribosomal_uS13_CS"/>
</dbReference>
<accession>A0A0M0BNX4</accession>
<dbReference type="NCBIfam" id="NF003140">
    <property type="entry name" value="PRK04053.1"/>
    <property type="match status" value="1"/>
</dbReference>
<dbReference type="PANTHER" id="PTHR10871:SF3">
    <property type="entry name" value="SMALL RIBOSOMAL SUBUNIT PROTEIN US13"/>
    <property type="match status" value="1"/>
</dbReference>
<dbReference type="PIRSF" id="PIRSF002134">
    <property type="entry name" value="Ribosomal_S13"/>
    <property type="match status" value="1"/>
</dbReference>
<proteinExistence type="inferred from homology"/>
<dbReference type="GO" id="GO:0006412">
    <property type="term" value="P:translation"/>
    <property type="evidence" value="ECO:0007669"/>
    <property type="project" value="UniProtKB-UniRule"/>
</dbReference>
<dbReference type="Gene3D" id="4.10.910.10">
    <property type="entry name" value="30s ribosomal protein s13, domain 2"/>
    <property type="match status" value="1"/>
</dbReference>
<evidence type="ECO:0000256" key="8">
    <source>
        <dbReference type="SAM" id="MobiDB-lite"/>
    </source>
</evidence>
<dbReference type="GO" id="GO:0003735">
    <property type="term" value="F:structural constituent of ribosome"/>
    <property type="evidence" value="ECO:0007669"/>
    <property type="project" value="InterPro"/>
</dbReference>
<dbReference type="NCBIfam" id="TIGR03629">
    <property type="entry name" value="uS13_arch"/>
    <property type="match status" value="1"/>
</dbReference>
<dbReference type="Gene3D" id="1.10.8.50">
    <property type="match status" value="1"/>
</dbReference>
<dbReference type="PROSITE" id="PS00646">
    <property type="entry name" value="RIBOSOMAL_S13_1"/>
    <property type="match status" value="1"/>
</dbReference>
<name>A0A0M0BNX4_9ARCH</name>
<comment type="function">
    <text evidence="6">Located at the top of the head of the 30S subunit, it contacts several helices of the 16S rRNA. In the 70S ribosome it contacts the 23S rRNA (bridge B1a) and protein L5 of the 50S subunit (bridge B1b), connecting the 2 subunits; these bridges are implicated in subunit movement.</text>
</comment>
<keyword evidence="2 6" id="KW-0699">rRNA-binding</keyword>
<dbReference type="InterPro" id="IPR001892">
    <property type="entry name" value="Ribosomal_uS13"/>
</dbReference>
<evidence type="ECO:0000313" key="10">
    <source>
        <dbReference type="Proteomes" id="UP000037210"/>
    </source>
</evidence>
<dbReference type="PANTHER" id="PTHR10871">
    <property type="entry name" value="30S RIBOSOMAL PROTEIN S13/40S RIBOSOMAL PROTEIN S18"/>
    <property type="match status" value="1"/>
</dbReference>
<dbReference type="SUPFAM" id="SSF46946">
    <property type="entry name" value="S13-like H2TH domain"/>
    <property type="match status" value="1"/>
</dbReference>
<evidence type="ECO:0000256" key="4">
    <source>
        <dbReference type="ARBA" id="ARBA00022980"/>
    </source>
</evidence>
<evidence type="ECO:0000256" key="3">
    <source>
        <dbReference type="ARBA" id="ARBA00022884"/>
    </source>
</evidence>
<dbReference type="AlphaFoldDB" id="A0A0M0BNX4"/>
<gene>
    <name evidence="6" type="primary">rps13</name>
    <name evidence="9" type="ORF">AC482_05025</name>
</gene>
<evidence type="ECO:0000313" key="9">
    <source>
        <dbReference type="EMBL" id="KON30006.1"/>
    </source>
</evidence>
<protein>
    <recommendedName>
        <fullName evidence="6">Small ribosomal subunit protein uS13</fullName>
    </recommendedName>
</protein>
<dbReference type="EMBL" id="LFWZ01000045">
    <property type="protein sequence ID" value="KON30006.1"/>
    <property type="molecule type" value="Genomic_DNA"/>
</dbReference>
<comment type="subunit">
    <text evidence="6">Part of the 30S ribosomal subunit. Forms a loose heterodimer with protein S19. Forms two bridges to the 50S subunit in the 70S ribosome.</text>
</comment>
<feature type="compositionally biased region" description="Basic residues" evidence="8">
    <location>
        <begin position="123"/>
        <end position="140"/>
    </location>
</feature>
<reference evidence="9 10" key="1">
    <citation type="submission" date="2015-06" db="EMBL/GenBank/DDBJ databases">
        <title>New insights into the roles of widespread benthic archaea in carbon and nitrogen cycling.</title>
        <authorList>
            <person name="Lazar C.S."/>
            <person name="Baker B.J."/>
            <person name="Seitz K.W."/>
            <person name="Hyde A.S."/>
            <person name="Dick G.J."/>
            <person name="Hinrichs K.-U."/>
            <person name="Teske A.P."/>
        </authorList>
    </citation>
    <scope>NUCLEOTIDE SEQUENCE [LARGE SCALE GENOMIC DNA]</scope>
    <source>
        <strain evidence="9">DG-45</strain>
    </source>
</reference>
<dbReference type="GO" id="GO:0019843">
    <property type="term" value="F:rRNA binding"/>
    <property type="evidence" value="ECO:0007669"/>
    <property type="project" value="UniProtKB-UniRule"/>
</dbReference>
<comment type="similarity">
    <text evidence="1 6 7">Belongs to the universal ribosomal protein uS13 family.</text>
</comment>
<evidence type="ECO:0000256" key="2">
    <source>
        <dbReference type="ARBA" id="ARBA00022730"/>
    </source>
</evidence>
<comment type="caution">
    <text evidence="9">The sequence shown here is derived from an EMBL/GenBank/DDBJ whole genome shotgun (WGS) entry which is preliminary data.</text>
</comment>
<keyword evidence="3 6" id="KW-0694">RNA-binding</keyword>
<evidence type="ECO:0000256" key="6">
    <source>
        <dbReference type="HAMAP-Rule" id="MF_01315"/>
    </source>
</evidence>
<dbReference type="PROSITE" id="PS50159">
    <property type="entry name" value="RIBOSOMAL_S13_2"/>
    <property type="match status" value="1"/>
</dbReference>
<dbReference type="PATRIC" id="fig|1685127.3.peg.1335"/>
<keyword evidence="5 6" id="KW-0687">Ribonucleoprotein</keyword>
<dbReference type="InterPro" id="IPR027437">
    <property type="entry name" value="Rbsml_uS13_C"/>
</dbReference>
<dbReference type="HAMAP" id="MF_01315">
    <property type="entry name" value="Ribosomal_uS13"/>
    <property type="match status" value="1"/>
</dbReference>
<dbReference type="InterPro" id="IPR019977">
    <property type="entry name" value="Ribosomal_uS13_archaeal"/>
</dbReference>
<organism evidence="9 10">
    <name type="scientific">miscellaneous Crenarchaeota group-15 archaeon DG-45</name>
    <dbReference type="NCBI Taxonomy" id="1685127"/>
    <lineage>
        <taxon>Archaea</taxon>
        <taxon>Candidatus Bathyarchaeota</taxon>
        <taxon>MCG-15</taxon>
    </lineage>
</organism>
<feature type="region of interest" description="Disordered" evidence="8">
    <location>
        <begin position="120"/>
        <end position="150"/>
    </location>
</feature>
<evidence type="ECO:0000256" key="5">
    <source>
        <dbReference type="ARBA" id="ARBA00023274"/>
    </source>
</evidence>